<dbReference type="Proteomes" id="UP000317243">
    <property type="component" value="Unassembled WGS sequence"/>
</dbReference>
<gene>
    <name evidence="1" type="ORF">KOR42_33170</name>
</gene>
<dbReference type="AlphaFoldDB" id="A0A5C5WM11"/>
<protein>
    <submittedName>
        <fullName evidence="1">Uncharacterized protein</fullName>
    </submittedName>
</protein>
<accession>A0A5C5WM11</accession>
<dbReference type="EMBL" id="SIHI01000010">
    <property type="protein sequence ID" value="TWT51844.1"/>
    <property type="molecule type" value="Genomic_DNA"/>
</dbReference>
<keyword evidence="2" id="KW-1185">Reference proteome</keyword>
<comment type="caution">
    <text evidence="1">The sequence shown here is derived from an EMBL/GenBank/DDBJ whole genome shotgun (WGS) entry which is preliminary data.</text>
</comment>
<sequence>MVAVNEWIGRAQETTHTVRASILKVLVGGIYKINLQGLGSVETRGISSDRIDTIAARLVSELGEFESLIVSQTGADGEDILIESQEPGQPIASGVSIEEPAASYVEQIQPGKEPVLQEVIVTLPGTTTGGNWTLSVGFDSENQDIYETTGNISGSATPASVTTAMEALSSASSGDFETTLSSVSPRSYRIKVKGNYAGKNLRFKASGANLSGNATAHVETVQNPGQNAPSVWAVHYAYSGDFRNVQLTINGSSESVSGPAMGEETFWNSRIPEGVENLEFEEYIDAGTRKGLVSFSTFSNAVIEVIPDYSGSQQALRAGSVNLQGFQIEGPDEFLFVHSVEASRTYTLSGETTTSITSNSQLDTVLEALPSVDPGDIEVYSPFQGEGSDWPVVVHLTGSLANTNPDLMACSVGQPPALIANGGPLLNEIQEITIIADGGTFPLSHSGNGPTAGLAYNVSAGDMQTALEGLASIGVGGCSVSKSGNSWRVEFIGANAQTDMAKISTSSTSLTGGAGIYPTGSKTGVLGQNEIQAVHIDPTASSGSYRLGFGGLWTVDQDHDEDPTDVEADFEALSTVGAGNGTVSGSETDLLIEFTGSKGLKPQDLIKIDQDGLNVSDNNTMSLKTETLATGPNHWTNSENWTLGHVPCSGERVSLYSGNQPILHGLNQVGECTYSIHSVTLNGPGDLVDGCKVRLRTTGALPTAEDSDGSVTLSTSADYFIVGVDVDSEGRQVLQIAETENGEAIEFTSAGSGTHRIGVYLDSIDSHGTFTGSGVGLPQRVSDEWIEAPRFLKVGLLGDSSPNLTLGLGEGTGPDRLNFDFQDSPLDALVLNSQAGQEEPAISLRIQSLSSGKIDNRGGTLGLGLGPSEPEVQLSSLASSGGSVRCGNVRIGSVVDYTDSIRFQSMDVNSGSIRMAL</sequence>
<name>A0A5C5WM11_9PLAN</name>
<evidence type="ECO:0000313" key="1">
    <source>
        <dbReference type="EMBL" id="TWT51844.1"/>
    </source>
</evidence>
<organism evidence="1 2">
    <name type="scientific">Thalassoglobus neptunius</name>
    <dbReference type="NCBI Taxonomy" id="1938619"/>
    <lineage>
        <taxon>Bacteria</taxon>
        <taxon>Pseudomonadati</taxon>
        <taxon>Planctomycetota</taxon>
        <taxon>Planctomycetia</taxon>
        <taxon>Planctomycetales</taxon>
        <taxon>Planctomycetaceae</taxon>
        <taxon>Thalassoglobus</taxon>
    </lineage>
</organism>
<dbReference type="OrthoDB" id="245702at2"/>
<evidence type="ECO:0000313" key="2">
    <source>
        <dbReference type="Proteomes" id="UP000317243"/>
    </source>
</evidence>
<reference evidence="1 2" key="1">
    <citation type="submission" date="2019-02" db="EMBL/GenBank/DDBJ databases">
        <title>Deep-cultivation of Planctomycetes and their phenomic and genomic characterization uncovers novel biology.</title>
        <authorList>
            <person name="Wiegand S."/>
            <person name="Jogler M."/>
            <person name="Boedeker C."/>
            <person name="Pinto D."/>
            <person name="Vollmers J."/>
            <person name="Rivas-Marin E."/>
            <person name="Kohn T."/>
            <person name="Peeters S.H."/>
            <person name="Heuer A."/>
            <person name="Rast P."/>
            <person name="Oberbeckmann S."/>
            <person name="Bunk B."/>
            <person name="Jeske O."/>
            <person name="Meyerdierks A."/>
            <person name="Storesund J.E."/>
            <person name="Kallscheuer N."/>
            <person name="Luecker S."/>
            <person name="Lage O.M."/>
            <person name="Pohl T."/>
            <person name="Merkel B.J."/>
            <person name="Hornburger P."/>
            <person name="Mueller R.-W."/>
            <person name="Bruemmer F."/>
            <person name="Labrenz M."/>
            <person name="Spormann A.M."/>
            <person name="Op Den Camp H."/>
            <person name="Overmann J."/>
            <person name="Amann R."/>
            <person name="Jetten M.S.M."/>
            <person name="Mascher T."/>
            <person name="Medema M.H."/>
            <person name="Devos D.P."/>
            <person name="Kaster A.-K."/>
            <person name="Ovreas L."/>
            <person name="Rohde M."/>
            <person name="Galperin M.Y."/>
            <person name="Jogler C."/>
        </authorList>
    </citation>
    <scope>NUCLEOTIDE SEQUENCE [LARGE SCALE GENOMIC DNA]</scope>
    <source>
        <strain evidence="1 2">KOR42</strain>
    </source>
</reference>
<proteinExistence type="predicted"/>